<protein>
    <submittedName>
        <fullName evidence="7">Guanylate kinase</fullName>
    </submittedName>
</protein>
<dbReference type="GO" id="GO:0005829">
    <property type="term" value="C:cytosol"/>
    <property type="evidence" value="ECO:0007669"/>
    <property type="project" value="TreeGrafter"/>
</dbReference>
<keyword evidence="8" id="KW-1185">Reference proteome</keyword>
<dbReference type="InterPro" id="IPR008145">
    <property type="entry name" value="GK/Ca_channel_bsu"/>
</dbReference>
<feature type="domain" description="Guanylate kinase-like" evidence="6">
    <location>
        <begin position="3"/>
        <end position="181"/>
    </location>
</feature>
<evidence type="ECO:0000256" key="1">
    <source>
        <dbReference type="ARBA" id="ARBA00003531"/>
    </source>
</evidence>
<organism evidence="7 8">
    <name type="scientific">Lentilactobacillus kisonensis DSM 19906 = JCM 15041</name>
    <dbReference type="NCBI Taxonomy" id="1423766"/>
    <lineage>
        <taxon>Bacteria</taxon>
        <taxon>Bacillati</taxon>
        <taxon>Bacillota</taxon>
        <taxon>Bacilli</taxon>
        <taxon>Lactobacillales</taxon>
        <taxon>Lactobacillaceae</taxon>
        <taxon>Lentilactobacillus</taxon>
    </lineage>
</organism>
<dbReference type="PATRIC" id="fig|1423766.4.peg.1159"/>
<dbReference type="SMART" id="SM00072">
    <property type="entry name" value="GuKc"/>
    <property type="match status" value="1"/>
</dbReference>
<keyword evidence="4 7" id="KW-0418">Kinase</keyword>
<dbReference type="Pfam" id="PF00625">
    <property type="entry name" value="Guanylate_kin"/>
    <property type="match status" value="1"/>
</dbReference>
<dbReference type="CDD" id="cd00071">
    <property type="entry name" value="GMPK"/>
    <property type="match status" value="1"/>
</dbReference>
<comment type="catalytic activity">
    <reaction evidence="5">
        <text>GMP + ATP = GDP + ADP</text>
        <dbReference type="Rhea" id="RHEA:20780"/>
        <dbReference type="ChEBI" id="CHEBI:30616"/>
        <dbReference type="ChEBI" id="CHEBI:58115"/>
        <dbReference type="ChEBI" id="CHEBI:58189"/>
        <dbReference type="ChEBI" id="CHEBI:456216"/>
        <dbReference type="EC" id="2.7.4.8"/>
    </reaction>
</comment>
<proteinExistence type="inferred from homology"/>
<reference evidence="7 8" key="1">
    <citation type="journal article" date="2015" name="Genome Announc.">
        <title>Expanding the biotechnology potential of lactobacilli through comparative genomics of 213 strains and associated genera.</title>
        <authorList>
            <person name="Sun Z."/>
            <person name="Harris H.M."/>
            <person name="McCann A."/>
            <person name="Guo C."/>
            <person name="Argimon S."/>
            <person name="Zhang W."/>
            <person name="Yang X."/>
            <person name="Jeffery I.B."/>
            <person name="Cooney J.C."/>
            <person name="Kagawa T.F."/>
            <person name="Liu W."/>
            <person name="Song Y."/>
            <person name="Salvetti E."/>
            <person name="Wrobel A."/>
            <person name="Rasinkangas P."/>
            <person name="Parkhill J."/>
            <person name="Rea M.C."/>
            <person name="O'Sullivan O."/>
            <person name="Ritari J."/>
            <person name="Douillard F.P."/>
            <person name="Paul Ross R."/>
            <person name="Yang R."/>
            <person name="Briner A.E."/>
            <person name="Felis G.E."/>
            <person name="de Vos W.M."/>
            <person name="Barrangou R."/>
            <person name="Klaenhammer T.R."/>
            <person name="Caufield P.W."/>
            <person name="Cui Y."/>
            <person name="Zhang H."/>
            <person name="O'Toole P.W."/>
        </authorList>
    </citation>
    <scope>NUCLEOTIDE SEQUENCE [LARGE SCALE GENOMIC DNA]</scope>
    <source>
        <strain evidence="7 8">DSM 19906</strain>
    </source>
</reference>
<evidence type="ECO:0000256" key="3">
    <source>
        <dbReference type="ARBA" id="ARBA00022679"/>
    </source>
</evidence>
<keyword evidence="3" id="KW-0808">Transferase</keyword>
<evidence type="ECO:0000259" key="6">
    <source>
        <dbReference type="PROSITE" id="PS50052"/>
    </source>
</evidence>
<name>A0A0R1NSM3_9LACO</name>
<dbReference type="AlphaFoldDB" id="A0A0R1NSM3"/>
<sequence length="189" mass="21587">MTNRVFVITGAAGSGKTTVRNYLHDKFHMTKVITHTTRNPRDHEKDGVDYYFETKESFSKNHYLESVTYAGNFYGSSYEGLEEAWKKSPFACIVLDTAGAITYKEKLGDQAVIIYLKVGDTTELRKRMECRGDNSAMVAKRIQSKEYLRDLEMPVALEGKAYEIVNTDLQKTQRKIDKVVTQYLTEPMG</sequence>
<evidence type="ECO:0000313" key="7">
    <source>
        <dbReference type="EMBL" id="KRL23087.1"/>
    </source>
</evidence>
<dbReference type="PROSITE" id="PS50052">
    <property type="entry name" value="GUANYLATE_KINASE_2"/>
    <property type="match status" value="1"/>
</dbReference>
<dbReference type="Gene3D" id="3.40.50.300">
    <property type="entry name" value="P-loop containing nucleotide triphosphate hydrolases"/>
    <property type="match status" value="1"/>
</dbReference>
<dbReference type="PANTHER" id="PTHR23117">
    <property type="entry name" value="GUANYLATE KINASE-RELATED"/>
    <property type="match status" value="1"/>
</dbReference>
<dbReference type="SUPFAM" id="SSF52540">
    <property type="entry name" value="P-loop containing nucleoside triphosphate hydrolases"/>
    <property type="match status" value="1"/>
</dbReference>
<comment type="function">
    <text evidence="1">Essential for recycling GMP and indirectly, cGMP.</text>
</comment>
<evidence type="ECO:0000313" key="8">
    <source>
        <dbReference type="Proteomes" id="UP000051439"/>
    </source>
</evidence>
<evidence type="ECO:0000256" key="5">
    <source>
        <dbReference type="ARBA" id="ARBA00048594"/>
    </source>
</evidence>
<gene>
    <name evidence="7" type="ORF">FC98_GL001123</name>
</gene>
<evidence type="ECO:0000256" key="4">
    <source>
        <dbReference type="ARBA" id="ARBA00022777"/>
    </source>
</evidence>
<dbReference type="InterPro" id="IPR008144">
    <property type="entry name" value="Guanylate_kin-like_dom"/>
</dbReference>
<dbReference type="Proteomes" id="UP000051439">
    <property type="component" value="Unassembled WGS sequence"/>
</dbReference>
<dbReference type="PANTHER" id="PTHR23117:SF13">
    <property type="entry name" value="GUANYLATE KINASE"/>
    <property type="match status" value="1"/>
</dbReference>
<comment type="caution">
    <text evidence="7">The sequence shown here is derived from an EMBL/GenBank/DDBJ whole genome shotgun (WGS) entry which is preliminary data.</text>
</comment>
<evidence type="ECO:0000256" key="2">
    <source>
        <dbReference type="ARBA" id="ARBA00005790"/>
    </source>
</evidence>
<comment type="similarity">
    <text evidence="2">Belongs to the guanylate kinase family.</text>
</comment>
<dbReference type="InterPro" id="IPR027417">
    <property type="entry name" value="P-loop_NTPase"/>
</dbReference>
<dbReference type="EMBL" id="AZEB01000002">
    <property type="protein sequence ID" value="KRL23087.1"/>
    <property type="molecule type" value="Genomic_DNA"/>
</dbReference>
<accession>A0A0R1NSM3</accession>
<dbReference type="RefSeq" id="WP_008857778.1">
    <property type="nucleotide sequence ID" value="NZ_AZEB01000002.1"/>
</dbReference>
<dbReference type="GO" id="GO:0004385">
    <property type="term" value="F:GMP kinase activity"/>
    <property type="evidence" value="ECO:0007669"/>
    <property type="project" value="UniProtKB-EC"/>
</dbReference>